<feature type="binding site" evidence="2">
    <location>
        <position position="219"/>
    </location>
    <ligand>
        <name>Mg(2+)</name>
        <dbReference type="ChEBI" id="CHEBI:18420"/>
        <label>1</label>
        <note>catalytic</note>
    </ligand>
</feature>
<sequence length="269" mass="28322">MSIALPDIDKVSALIREVAKTEILPYFHDLANAGVREKTGPMDLVTLADEAGERALTPLLAGLLPGSTVLGEEAASQDERVLDRVHGDAPVWIIDPVDGTLNFAQGRPLFAVIVALVQGGRTLAGWIHDPLDGRMATAVAGQGAMLDGRRVHVAPAAPLSGMVGAASTRFCAPEVAARVDEGVKGLGEKVCLSSAAQEYLRLLEGRSHYSLYHRLMPWDHAAGVLLHAEAGGYSALADGSPYSPTLTGGTLLLAPDEASWQALRRQLLG</sequence>
<keyword evidence="2" id="KW-0479">Metal-binding</keyword>
<dbReference type="PRINTS" id="PR00377">
    <property type="entry name" value="IMPHPHTASES"/>
</dbReference>
<dbReference type="EMBL" id="CP029353">
    <property type="protein sequence ID" value="AWK87040.1"/>
    <property type="molecule type" value="Genomic_DNA"/>
</dbReference>
<dbReference type="OrthoDB" id="9785695at2"/>
<feature type="binding site" evidence="2">
    <location>
        <position position="72"/>
    </location>
    <ligand>
        <name>Mg(2+)</name>
        <dbReference type="ChEBI" id="CHEBI:18420"/>
        <label>1</label>
        <note>catalytic</note>
    </ligand>
</feature>
<reference evidence="4" key="1">
    <citation type="submission" date="2018-05" db="EMBL/GenBank/DDBJ databases">
        <title>Azospirillum thermophila sp. nov., a novel isolated from hot spring.</title>
        <authorList>
            <person name="Zhao Z."/>
        </authorList>
    </citation>
    <scope>NUCLEOTIDE SEQUENCE [LARGE SCALE GENOMIC DNA]</scope>
    <source>
        <strain evidence="4">CFH 70021</strain>
    </source>
</reference>
<dbReference type="Gene3D" id="3.40.190.80">
    <property type="match status" value="1"/>
</dbReference>
<protein>
    <submittedName>
        <fullName evidence="3">Inositol-1-monophosphatase</fullName>
    </submittedName>
</protein>
<keyword evidence="4" id="KW-1185">Reference proteome</keyword>
<name>A0A2S2CRP0_9PROT</name>
<evidence type="ECO:0000313" key="3">
    <source>
        <dbReference type="EMBL" id="AWK87040.1"/>
    </source>
</evidence>
<dbReference type="PANTHER" id="PTHR20854:SF4">
    <property type="entry name" value="INOSITOL-1-MONOPHOSPHATASE-RELATED"/>
    <property type="match status" value="1"/>
</dbReference>
<dbReference type="GO" id="GO:0007165">
    <property type="term" value="P:signal transduction"/>
    <property type="evidence" value="ECO:0007669"/>
    <property type="project" value="TreeGrafter"/>
</dbReference>
<dbReference type="SUPFAM" id="SSF56655">
    <property type="entry name" value="Carbohydrate phosphatase"/>
    <property type="match status" value="1"/>
</dbReference>
<dbReference type="Gene3D" id="3.30.540.10">
    <property type="entry name" value="Fructose-1,6-Bisphosphatase, subunit A, domain 1"/>
    <property type="match status" value="1"/>
</dbReference>
<dbReference type="Pfam" id="PF00459">
    <property type="entry name" value="Inositol_P"/>
    <property type="match status" value="1"/>
</dbReference>
<feature type="binding site" evidence="2">
    <location>
        <position position="95"/>
    </location>
    <ligand>
        <name>Mg(2+)</name>
        <dbReference type="ChEBI" id="CHEBI:18420"/>
        <label>1</label>
        <note>catalytic</note>
    </ligand>
</feature>
<dbReference type="RefSeq" id="WP_109327763.1">
    <property type="nucleotide sequence ID" value="NZ_CP029353.1"/>
</dbReference>
<evidence type="ECO:0000313" key="4">
    <source>
        <dbReference type="Proteomes" id="UP000245629"/>
    </source>
</evidence>
<dbReference type="GO" id="GO:0008934">
    <property type="term" value="F:inositol monophosphate 1-phosphatase activity"/>
    <property type="evidence" value="ECO:0007669"/>
    <property type="project" value="TreeGrafter"/>
</dbReference>
<proteinExistence type="inferred from homology"/>
<dbReference type="KEGG" id="azz:DEW08_13095"/>
<feature type="binding site" evidence="2">
    <location>
        <position position="98"/>
    </location>
    <ligand>
        <name>Mg(2+)</name>
        <dbReference type="ChEBI" id="CHEBI:18420"/>
        <label>1</label>
        <note>catalytic</note>
    </ligand>
</feature>
<comment type="similarity">
    <text evidence="1">Belongs to the inositol monophosphatase superfamily.</text>
</comment>
<dbReference type="GO" id="GO:0006020">
    <property type="term" value="P:inositol metabolic process"/>
    <property type="evidence" value="ECO:0007669"/>
    <property type="project" value="TreeGrafter"/>
</dbReference>
<evidence type="ECO:0000256" key="1">
    <source>
        <dbReference type="ARBA" id="ARBA00009759"/>
    </source>
</evidence>
<accession>A0A2S2CRP0</accession>
<keyword evidence="2" id="KW-0460">Magnesium</keyword>
<organism evidence="3 4">
    <name type="scientific">Azospirillum thermophilum</name>
    <dbReference type="NCBI Taxonomy" id="2202148"/>
    <lineage>
        <taxon>Bacteria</taxon>
        <taxon>Pseudomonadati</taxon>
        <taxon>Pseudomonadota</taxon>
        <taxon>Alphaproteobacteria</taxon>
        <taxon>Rhodospirillales</taxon>
        <taxon>Azospirillaceae</taxon>
        <taxon>Azospirillum</taxon>
    </lineage>
</organism>
<gene>
    <name evidence="3" type="ORF">DEW08_13095</name>
</gene>
<dbReference type="InterPro" id="IPR000760">
    <property type="entry name" value="Inositol_monophosphatase-like"/>
</dbReference>
<comment type="cofactor">
    <cofactor evidence="2">
        <name>Mg(2+)</name>
        <dbReference type="ChEBI" id="CHEBI:18420"/>
    </cofactor>
</comment>
<dbReference type="AlphaFoldDB" id="A0A2S2CRP0"/>
<evidence type="ECO:0000256" key="2">
    <source>
        <dbReference type="PIRSR" id="PIRSR600760-2"/>
    </source>
</evidence>
<dbReference type="GO" id="GO:0046872">
    <property type="term" value="F:metal ion binding"/>
    <property type="evidence" value="ECO:0007669"/>
    <property type="project" value="UniProtKB-KW"/>
</dbReference>
<dbReference type="PANTHER" id="PTHR20854">
    <property type="entry name" value="INOSITOL MONOPHOSPHATASE"/>
    <property type="match status" value="1"/>
</dbReference>
<dbReference type="Proteomes" id="UP000245629">
    <property type="component" value="Chromosome 2"/>
</dbReference>